<reference evidence="2 3" key="1">
    <citation type="submission" date="2019-03" db="EMBL/GenBank/DDBJ databases">
        <title>First draft genome of Liparis tanakae, snailfish: a comprehensive survey of snailfish specific genes.</title>
        <authorList>
            <person name="Kim W."/>
            <person name="Song I."/>
            <person name="Jeong J.-H."/>
            <person name="Kim D."/>
            <person name="Kim S."/>
            <person name="Ryu S."/>
            <person name="Song J.Y."/>
            <person name="Lee S.K."/>
        </authorList>
    </citation>
    <scope>NUCLEOTIDE SEQUENCE [LARGE SCALE GENOMIC DNA]</scope>
    <source>
        <tissue evidence="2">Muscle</tissue>
    </source>
</reference>
<feature type="compositionally biased region" description="Pro residues" evidence="1">
    <location>
        <begin position="21"/>
        <end position="34"/>
    </location>
</feature>
<dbReference type="AlphaFoldDB" id="A0A4Z2EXN1"/>
<dbReference type="EMBL" id="SRLO01002190">
    <property type="protein sequence ID" value="TNN33589.1"/>
    <property type="molecule type" value="Genomic_DNA"/>
</dbReference>
<feature type="compositionally biased region" description="Low complexity" evidence="1">
    <location>
        <begin position="35"/>
        <end position="55"/>
    </location>
</feature>
<accession>A0A4Z2EXN1</accession>
<sequence>MLKMVKMSLRHALTCTMPRPSSAPPRPSSAPPPSICSSRSFSRGPSSSPGRYRAPQAGEKRRRAAELWSPDGREHTEPELRRQGRKEG</sequence>
<feature type="compositionally biased region" description="Basic and acidic residues" evidence="1">
    <location>
        <begin position="71"/>
        <end position="88"/>
    </location>
</feature>
<protein>
    <submittedName>
        <fullName evidence="2">Uncharacterized protein</fullName>
    </submittedName>
</protein>
<gene>
    <name evidence="2" type="ORF">EYF80_056245</name>
</gene>
<name>A0A4Z2EXN1_9TELE</name>
<comment type="caution">
    <text evidence="2">The sequence shown here is derived from an EMBL/GenBank/DDBJ whole genome shotgun (WGS) entry which is preliminary data.</text>
</comment>
<evidence type="ECO:0000313" key="3">
    <source>
        <dbReference type="Proteomes" id="UP000314294"/>
    </source>
</evidence>
<feature type="region of interest" description="Disordered" evidence="1">
    <location>
        <begin position="1"/>
        <end position="88"/>
    </location>
</feature>
<proteinExistence type="predicted"/>
<organism evidence="2 3">
    <name type="scientific">Liparis tanakae</name>
    <name type="common">Tanaka's snailfish</name>
    <dbReference type="NCBI Taxonomy" id="230148"/>
    <lineage>
        <taxon>Eukaryota</taxon>
        <taxon>Metazoa</taxon>
        <taxon>Chordata</taxon>
        <taxon>Craniata</taxon>
        <taxon>Vertebrata</taxon>
        <taxon>Euteleostomi</taxon>
        <taxon>Actinopterygii</taxon>
        <taxon>Neopterygii</taxon>
        <taxon>Teleostei</taxon>
        <taxon>Neoteleostei</taxon>
        <taxon>Acanthomorphata</taxon>
        <taxon>Eupercaria</taxon>
        <taxon>Perciformes</taxon>
        <taxon>Cottioidei</taxon>
        <taxon>Cottales</taxon>
        <taxon>Liparidae</taxon>
        <taxon>Liparis</taxon>
    </lineage>
</organism>
<evidence type="ECO:0000313" key="2">
    <source>
        <dbReference type="EMBL" id="TNN33589.1"/>
    </source>
</evidence>
<dbReference type="Proteomes" id="UP000314294">
    <property type="component" value="Unassembled WGS sequence"/>
</dbReference>
<evidence type="ECO:0000256" key="1">
    <source>
        <dbReference type="SAM" id="MobiDB-lite"/>
    </source>
</evidence>
<keyword evidence="3" id="KW-1185">Reference proteome</keyword>